<protein>
    <submittedName>
        <fullName evidence="1">Uncharacterized protein</fullName>
    </submittedName>
</protein>
<proteinExistence type="predicted"/>
<reference evidence="1" key="1">
    <citation type="submission" date="2022-10" db="EMBL/GenBank/DDBJ databases">
        <title>Two novel species of Flavobacterium.</title>
        <authorList>
            <person name="Liu Q."/>
            <person name="Xin Y.-H."/>
        </authorList>
    </citation>
    <scope>NUCLEOTIDE SEQUENCE</scope>
    <source>
        <strain evidence="1">LS1R49</strain>
    </source>
</reference>
<evidence type="ECO:0000313" key="2">
    <source>
        <dbReference type="Proteomes" id="UP001151079"/>
    </source>
</evidence>
<gene>
    <name evidence="1" type="ORF">OIU83_22525</name>
</gene>
<sequence length="129" mass="15626">MENQVYNWFIKSGNIQIQKEGDCISLQLDYEKEVYCLLTHSDAYEIIDLLTNISKKIWENPNYQRQPYTNRLFKHRGNEYYWEIESSQIIIKYNETDDAIEIKYKGNNRMNLELNYVIEIIQIMEQLSK</sequence>
<dbReference type="AlphaFoldDB" id="A0A9X2YXB9"/>
<dbReference type="RefSeq" id="WP_264208523.1">
    <property type="nucleotide sequence ID" value="NZ_JAOZEW010000036.1"/>
</dbReference>
<name>A0A9X2YXB9_9FLAO</name>
<dbReference type="EMBL" id="JAOZEW010000036">
    <property type="protein sequence ID" value="MCV9930453.1"/>
    <property type="molecule type" value="Genomic_DNA"/>
</dbReference>
<organism evidence="1 2">
    <name type="scientific">Flavobacterium shii</name>
    <dbReference type="NCBI Taxonomy" id="2987687"/>
    <lineage>
        <taxon>Bacteria</taxon>
        <taxon>Pseudomonadati</taxon>
        <taxon>Bacteroidota</taxon>
        <taxon>Flavobacteriia</taxon>
        <taxon>Flavobacteriales</taxon>
        <taxon>Flavobacteriaceae</taxon>
        <taxon>Flavobacterium</taxon>
    </lineage>
</organism>
<comment type="caution">
    <text evidence="1">The sequence shown here is derived from an EMBL/GenBank/DDBJ whole genome shotgun (WGS) entry which is preliminary data.</text>
</comment>
<keyword evidence="2" id="KW-1185">Reference proteome</keyword>
<dbReference type="Proteomes" id="UP001151079">
    <property type="component" value="Unassembled WGS sequence"/>
</dbReference>
<accession>A0A9X2YXB9</accession>
<evidence type="ECO:0000313" key="1">
    <source>
        <dbReference type="EMBL" id="MCV9930453.1"/>
    </source>
</evidence>